<dbReference type="EMBL" id="VSSQ01123038">
    <property type="protein sequence ID" value="MPN54622.1"/>
    <property type="molecule type" value="Genomic_DNA"/>
</dbReference>
<protein>
    <submittedName>
        <fullName evidence="1">Uncharacterized protein</fullName>
    </submittedName>
</protein>
<comment type="caution">
    <text evidence="1">The sequence shown here is derived from an EMBL/GenBank/DDBJ whole genome shotgun (WGS) entry which is preliminary data.</text>
</comment>
<dbReference type="AlphaFoldDB" id="A0A645IUU7"/>
<proteinExistence type="predicted"/>
<accession>A0A645IUU7</accession>
<sequence length="129" mass="15077">MREYGEGEENELCRAMIEDNIDEIGELGANEAINHRFFLIFEYEPQMKARRNTTRAIAQRMAEEADTLRRYLDMCGLEVLEPRYYDNAVLELLYERICKHTSLHAKLPAGVFDMTTMVHGIYETEENHG</sequence>
<reference evidence="1" key="1">
    <citation type="submission" date="2019-08" db="EMBL/GenBank/DDBJ databases">
        <authorList>
            <person name="Kucharzyk K."/>
            <person name="Murdoch R.W."/>
            <person name="Higgins S."/>
            <person name="Loffler F."/>
        </authorList>
    </citation>
    <scope>NUCLEOTIDE SEQUENCE</scope>
</reference>
<name>A0A645IUU7_9ZZZZ</name>
<evidence type="ECO:0000313" key="1">
    <source>
        <dbReference type="EMBL" id="MPN54622.1"/>
    </source>
</evidence>
<organism evidence="1">
    <name type="scientific">bioreactor metagenome</name>
    <dbReference type="NCBI Taxonomy" id="1076179"/>
    <lineage>
        <taxon>unclassified sequences</taxon>
        <taxon>metagenomes</taxon>
        <taxon>ecological metagenomes</taxon>
    </lineage>
</organism>
<gene>
    <name evidence="1" type="ORF">SDC9_202293</name>
</gene>